<keyword evidence="2" id="KW-0812">Transmembrane</keyword>
<feature type="region of interest" description="Disordered" evidence="1">
    <location>
        <begin position="1083"/>
        <end position="1128"/>
    </location>
</feature>
<evidence type="ECO:0000256" key="1">
    <source>
        <dbReference type="SAM" id="MobiDB-lite"/>
    </source>
</evidence>
<dbReference type="EMBL" id="CP040710">
    <property type="protein sequence ID" value="QCX01240.1"/>
    <property type="molecule type" value="Genomic_DNA"/>
</dbReference>
<keyword evidence="2" id="KW-0472">Membrane</keyword>
<feature type="transmembrane region" description="Helical" evidence="2">
    <location>
        <begin position="220"/>
        <end position="245"/>
    </location>
</feature>
<dbReference type="InterPro" id="IPR021280">
    <property type="entry name" value="TMEM260-like"/>
</dbReference>
<feature type="transmembrane region" description="Helical" evidence="2">
    <location>
        <begin position="119"/>
        <end position="140"/>
    </location>
</feature>
<dbReference type="RefSeq" id="WP_138853579.1">
    <property type="nucleotide sequence ID" value="NZ_CP040710.1"/>
</dbReference>
<feature type="transmembrane region" description="Helical" evidence="2">
    <location>
        <begin position="626"/>
        <end position="647"/>
    </location>
</feature>
<dbReference type="AlphaFoldDB" id="A0A5B7SWW2"/>
<protein>
    <submittedName>
        <fullName evidence="3">DUF2723 domain-containing protein</fullName>
    </submittedName>
</protein>
<keyword evidence="4" id="KW-1185">Reference proteome</keyword>
<gene>
    <name evidence="3" type="ORF">FGM00_14390</name>
</gene>
<accession>A0A5B7SWW2</accession>
<reference evidence="3 4" key="1">
    <citation type="submission" date="2019-05" db="EMBL/GenBank/DDBJ databases">
        <title>Genome sequencing of F202Z8.</title>
        <authorList>
            <person name="Kwon Y.M."/>
        </authorList>
    </citation>
    <scope>NUCLEOTIDE SEQUENCE [LARGE SCALE GENOMIC DNA]</scope>
    <source>
        <strain evidence="3 4">F202Z8</strain>
    </source>
</reference>
<name>A0A5B7SWW2_9FLAO</name>
<dbReference type="Pfam" id="PF11028">
    <property type="entry name" value="TMEM260-like"/>
    <property type="match status" value="1"/>
</dbReference>
<feature type="transmembrane region" description="Helical" evidence="2">
    <location>
        <begin position="289"/>
        <end position="310"/>
    </location>
</feature>
<keyword evidence="2" id="KW-1133">Transmembrane helix</keyword>
<dbReference type="KEGG" id="asag:FGM00_14390"/>
<feature type="transmembrane region" description="Helical" evidence="2">
    <location>
        <begin position="539"/>
        <end position="556"/>
    </location>
</feature>
<evidence type="ECO:0000256" key="2">
    <source>
        <dbReference type="SAM" id="Phobius"/>
    </source>
</evidence>
<evidence type="ECO:0000313" key="3">
    <source>
        <dbReference type="EMBL" id="QCX01240.1"/>
    </source>
</evidence>
<dbReference type="OrthoDB" id="9807602at2"/>
<organism evidence="3 4">
    <name type="scientific">Aggregatimonas sangjinii</name>
    <dbReference type="NCBI Taxonomy" id="2583587"/>
    <lineage>
        <taxon>Bacteria</taxon>
        <taxon>Pseudomonadati</taxon>
        <taxon>Bacteroidota</taxon>
        <taxon>Flavobacteriia</taxon>
        <taxon>Flavobacteriales</taxon>
        <taxon>Flavobacteriaceae</taxon>
        <taxon>Aggregatimonas</taxon>
    </lineage>
</organism>
<dbReference type="InterPro" id="IPR052724">
    <property type="entry name" value="GT117_domain-containing"/>
</dbReference>
<feature type="transmembrane region" description="Helical" evidence="2">
    <location>
        <begin position="251"/>
        <end position="277"/>
    </location>
</feature>
<sequence length="1128" mass="129696">MFAKNFEKWDTILGWSVFFIALIVYTLTVEPTNSFWDAGEYIATSAKLQVGHPPGAPLLQMIGAFFAMFAIEPSKVAYMVNYVSSVSSAFTILFMFWTITNLVRKLIGRSEPLTESKTIAVFGSALVGSLAFTFSDSFWFNAVETEVYSMASFIMALLLWLGLKWTDNLDDPRGNRWVVLISFVVGLTFGIQFMGFLAIPTIGLLFYFKKYKNGNAGSFLIANIVSVAILMLVYKFSLTFVLQLFGWSEVFFVNSIGLPFNSGTIIMGLIIIAVFYFALNFTRKNNYRVANTITLCLMFLMLGFSSWLMLPIRANAKVVINENNPEDARALLAYYNREQYPGVDSPVYGAYYSSIFGTPGDDEDEAPKYEKDENTGKYVIVNYYKNAVQGDDPEHVGLLPRMWSGQHAENYMKYYGRLDFKTKISNERLNEQVALYKNGFDNGEIGAKQYIDFLNSVDEYIEVEPPSLWQNIKYMFDFQFGYMYTRYFMWNFTGRQNDVQGRYNGEGNWLSGIPFIDSMRLGSQENLPTEVLENKGRNTYFFLPFILGLIGLIFQVSKNPKQFWALFVFFMFTGIAIQFYTNPYIFQPRERDYSLVGSFYVFALWIGLGVYGLYDGFKTMIAPKILAPAVTIVCLLAVPSVMAYQNWDDHDRSNRYTANSSAKAYLDSTQKDAGAILFTIGDNDTFPLWYAQEIEGYRTDVRIVCTSLFETDWYIDQMKQKAYTSDPIPSIISHKKYRWGSRDVLYNQNVDPLFNKEISKSRWSIKDFINWVDSDKPTTKIKYIFSQQENIDIDAYSESFLNTVYYPTNKIRIPVNKENALSSGLVKEKDSALIVDYIDIDLPGAITKKSMMMLDIIAQNEWKRPIYFSGGSFDDAEFIWMKDYLQLDGMAYKLVPIRTERDNGFDMGRIDTDLMYDIVKNWQWRNMGSDKIYHDTQTRIQGLSYRSNLARLMEKLIEEEKIEKAKEIIDLTLEKMPVDKFGFYTMVVPFIDGYYKVGEAGKAKELFGKMKKLYQERLSYYAGMSKDEQYQNIDAIISDMEAYRRNIDVLINNSDRQLAEKETLIFNEYIDKFSHFYQNEAEDGEISIPPQDPDMDGPKPPADTIQPDATKVSDDEIIDSLAPETGGN</sequence>
<dbReference type="PANTHER" id="PTHR16214:SF3">
    <property type="entry name" value="TRANSMEMBRANE PROTEIN 260"/>
    <property type="match status" value="1"/>
</dbReference>
<dbReference type="PANTHER" id="PTHR16214">
    <property type="entry name" value="TRANSMEMBRANE PROTEIN 260"/>
    <property type="match status" value="1"/>
</dbReference>
<feature type="transmembrane region" description="Helical" evidence="2">
    <location>
        <begin position="78"/>
        <end position="99"/>
    </location>
</feature>
<feature type="transmembrane region" description="Helical" evidence="2">
    <location>
        <begin position="563"/>
        <end position="581"/>
    </location>
</feature>
<feature type="transmembrane region" description="Helical" evidence="2">
    <location>
        <begin position="177"/>
        <end position="208"/>
    </location>
</feature>
<evidence type="ECO:0000313" key="4">
    <source>
        <dbReference type="Proteomes" id="UP000310017"/>
    </source>
</evidence>
<feature type="transmembrane region" description="Helical" evidence="2">
    <location>
        <begin position="147"/>
        <end position="165"/>
    </location>
</feature>
<proteinExistence type="predicted"/>
<dbReference type="Proteomes" id="UP000310017">
    <property type="component" value="Chromosome"/>
</dbReference>
<feature type="transmembrane region" description="Helical" evidence="2">
    <location>
        <begin position="593"/>
        <end position="614"/>
    </location>
</feature>
<feature type="transmembrane region" description="Helical" evidence="2">
    <location>
        <begin position="54"/>
        <end position="71"/>
    </location>
</feature>
<feature type="transmembrane region" description="Helical" evidence="2">
    <location>
        <begin position="12"/>
        <end position="29"/>
    </location>
</feature>